<sequence>METVIGDEITDTRLPESATALHGDMNTYGGTAFVGRQVFNANSISFTTTAKRKKSDENFKSFNEYYDIPNNISTHFTG</sequence>
<name>S8BF97_DACHA</name>
<accession>S8BF97</accession>
<dbReference type="Proteomes" id="UP000015100">
    <property type="component" value="Unassembled WGS sequence"/>
</dbReference>
<evidence type="ECO:0000313" key="2">
    <source>
        <dbReference type="Proteomes" id="UP000015100"/>
    </source>
</evidence>
<organism evidence="1 2">
    <name type="scientific">Dactylellina haptotyla (strain CBS 200.50)</name>
    <name type="common">Nematode-trapping fungus</name>
    <name type="synonym">Monacrosporium haptotylum</name>
    <dbReference type="NCBI Taxonomy" id="1284197"/>
    <lineage>
        <taxon>Eukaryota</taxon>
        <taxon>Fungi</taxon>
        <taxon>Dikarya</taxon>
        <taxon>Ascomycota</taxon>
        <taxon>Pezizomycotina</taxon>
        <taxon>Orbiliomycetes</taxon>
        <taxon>Orbiliales</taxon>
        <taxon>Orbiliaceae</taxon>
        <taxon>Dactylellina</taxon>
    </lineage>
</organism>
<dbReference type="AlphaFoldDB" id="S8BF97"/>
<evidence type="ECO:0000313" key="1">
    <source>
        <dbReference type="EMBL" id="EPS37938.1"/>
    </source>
</evidence>
<proteinExistence type="predicted"/>
<protein>
    <submittedName>
        <fullName evidence="1">Uncharacterized protein</fullName>
    </submittedName>
</protein>
<dbReference type="EMBL" id="AQGS01000598">
    <property type="protein sequence ID" value="EPS37938.1"/>
    <property type="molecule type" value="Genomic_DNA"/>
</dbReference>
<reference evidence="1 2" key="1">
    <citation type="journal article" date="2013" name="PLoS Genet.">
        <title>Genomic mechanisms accounting for the adaptation to parasitism in nematode-trapping fungi.</title>
        <authorList>
            <person name="Meerupati T."/>
            <person name="Andersson K.M."/>
            <person name="Friman E."/>
            <person name="Kumar D."/>
            <person name="Tunlid A."/>
            <person name="Ahren D."/>
        </authorList>
    </citation>
    <scope>NUCLEOTIDE SEQUENCE [LARGE SCALE GENOMIC DNA]</scope>
    <source>
        <strain evidence="1 2">CBS 200.50</strain>
    </source>
</reference>
<dbReference type="HOGENOM" id="CLU_2621974_0_0_1"/>
<comment type="caution">
    <text evidence="1">The sequence shown here is derived from an EMBL/GenBank/DDBJ whole genome shotgun (WGS) entry which is preliminary data.</text>
</comment>
<gene>
    <name evidence="1" type="ORF">H072_8439</name>
</gene>
<reference evidence="2" key="2">
    <citation type="submission" date="2013-04" db="EMBL/GenBank/DDBJ databases">
        <title>Genomic mechanisms accounting for the adaptation to parasitism in nematode-trapping fungi.</title>
        <authorList>
            <person name="Ahren D.G."/>
        </authorList>
    </citation>
    <scope>NUCLEOTIDE SEQUENCE [LARGE SCALE GENOMIC DNA]</scope>
    <source>
        <strain evidence="2">CBS 200.50</strain>
    </source>
</reference>
<keyword evidence="2" id="KW-1185">Reference proteome</keyword>